<dbReference type="SUPFAM" id="SSF51735">
    <property type="entry name" value="NAD(P)-binding Rossmann-fold domains"/>
    <property type="match status" value="1"/>
</dbReference>
<dbReference type="InterPro" id="IPR036291">
    <property type="entry name" value="NAD(P)-bd_dom_sf"/>
</dbReference>
<dbReference type="Proteomes" id="UP000433493">
    <property type="component" value="Unassembled WGS sequence"/>
</dbReference>
<dbReference type="InterPro" id="IPR011032">
    <property type="entry name" value="GroES-like_sf"/>
</dbReference>
<dbReference type="RefSeq" id="WP_158050885.1">
    <property type="nucleotide sequence ID" value="NZ_WBKB01000001.1"/>
</dbReference>
<evidence type="ECO:0000313" key="3">
    <source>
        <dbReference type="Proteomes" id="UP000433493"/>
    </source>
</evidence>
<name>A0A7J5BG56_9MICO</name>
<feature type="domain" description="Enoyl reductase (ER)" evidence="1">
    <location>
        <begin position="14"/>
        <end position="320"/>
    </location>
</feature>
<dbReference type="Gene3D" id="3.90.180.10">
    <property type="entry name" value="Medium-chain alcohol dehydrogenases, catalytic domain"/>
    <property type="match status" value="1"/>
</dbReference>
<dbReference type="Pfam" id="PF08240">
    <property type="entry name" value="ADH_N"/>
    <property type="match status" value="1"/>
</dbReference>
<keyword evidence="3" id="KW-1185">Reference proteome</keyword>
<protein>
    <submittedName>
        <fullName evidence="2">NADP-dependent oxidoreductase</fullName>
    </submittedName>
</protein>
<accession>A0A7J5BG56</accession>
<evidence type="ECO:0000259" key="1">
    <source>
        <dbReference type="SMART" id="SM00829"/>
    </source>
</evidence>
<sequence length="323" mass="34840">MTDLMRACLVSEFGGPEVLQFGEAPRPYIANSDTLVRVKAAGVNPIDVKTRSGKGVSRFVDRFPWIPGNEFAGIVEEAPYELAPFQPGDEVFGMLLTPHYQGSFAEYVSVPFMSLAKKPKSMSWAQAGATPLAALTAWAGVVDAARVHTGQRMLIHAGAGGVGHFAVQLAHFYGAYVIATASERNLEFLRELGADEVIDYRNRRFEEAITEPVDVVLDLIGNVAANTGSRSLQVLRDGGLIINVPTGSWPEMHEEVAATNRSLQASTLKLSPEGRILTTIAQLADQGDLRCHLDATLPLEELAQAHELIADGHVRGKIAVEIG</sequence>
<evidence type="ECO:0000313" key="2">
    <source>
        <dbReference type="EMBL" id="KAB1644872.1"/>
    </source>
</evidence>
<dbReference type="PANTHER" id="PTHR11695:SF294">
    <property type="entry name" value="RETICULON-4-INTERACTING PROTEIN 1, MITOCHONDRIAL"/>
    <property type="match status" value="1"/>
</dbReference>
<dbReference type="EMBL" id="WBKB01000001">
    <property type="protein sequence ID" value="KAB1644872.1"/>
    <property type="molecule type" value="Genomic_DNA"/>
</dbReference>
<dbReference type="Pfam" id="PF13602">
    <property type="entry name" value="ADH_zinc_N_2"/>
    <property type="match status" value="1"/>
</dbReference>
<dbReference type="OrthoDB" id="3175656at2"/>
<dbReference type="GO" id="GO:0016491">
    <property type="term" value="F:oxidoreductase activity"/>
    <property type="evidence" value="ECO:0007669"/>
    <property type="project" value="InterPro"/>
</dbReference>
<dbReference type="InterPro" id="IPR050700">
    <property type="entry name" value="YIM1/Zinc_Alcohol_DH_Fams"/>
</dbReference>
<dbReference type="PANTHER" id="PTHR11695">
    <property type="entry name" value="ALCOHOL DEHYDROGENASE RELATED"/>
    <property type="match status" value="1"/>
</dbReference>
<dbReference type="CDD" id="cd05289">
    <property type="entry name" value="MDR_like_2"/>
    <property type="match status" value="1"/>
</dbReference>
<dbReference type="SUPFAM" id="SSF50129">
    <property type="entry name" value="GroES-like"/>
    <property type="match status" value="1"/>
</dbReference>
<gene>
    <name evidence="2" type="ORF">F8O05_00955</name>
</gene>
<dbReference type="InterPro" id="IPR020843">
    <property type="entry name" value="ER"/>
</dbReference>
<proteinExistence type="predicted"/>
<comment type="caution">
    <text evidence="2">The sequence shown here is derived from an EMBL/GenBank/DDBJ whole genome shotgun (WGS) entry which is preliminary data.</text>
</comment>
<reference evidence="2 3" key="1">
    <citation type="submission" date="2019-09" db="EMBL/GenBank/DDBJ databases">
        <title>Phylogeny of genus Pseudoclavibacter and closely related genus.</title>
        <authorList>
            <person name="Li Y."/>
        </authorList>
    </citation>
    <scope>NUCLEOTIDE SEQUENCE [LARGE SCALE GENOMIC DNA]</scope>
    <source>
        <strain evidence="2 3">KCTC 13959</strain>
    </source>
</reference>
<dbReference type="InterPro" id="IPR013154">
    <property type="entry name" value="ADH-like_N"/>
</dbReference>
<organism evidence="2 3">
    <name type="scientific">Gulosibacter chungangensis</name>
    <dbReference type="NCBI Taxonomy" id="979746"/>
    <lineage>
        <taxon>Bacteria</taxon>
        <taxon>Bacillati</taxon>
        <taxon>Actinomycetota</taxon>
        <taxon>Actinomycetes</taxon>
        <taxon>Micrococcales</taxon>
        <taxon>Microbacteriaceae</taxon>
        <taxon>Gulosibacter</taxon>
    </lineage>
</organism>
<dbReference type="SMART" id="SM00829">
    <property type="entry name" value="PKS_ER"/>
    <property type="match status" value="1"/>
</dbReference>
<dbReference type="AlphaFoldDB" id="A0A7J5BG56"/>
<dbReference type="Gene3D" id="3.40.50.720">
    <property type="entry name" value="NAD(P)-binding Rossmann-like Domain"/>
    <property type="match status" value="1"/>
</dbReference>